<evidence type="ECO:0000313" key="3">
    <source>
        <dbReference type="Proteomes" id="UP000244193"/>
    </source>
</evidence>
<feature type="chain" id="PRO_5015645614" description="DUF4468 domain-containing protein" evidence="1">
    <location>
        <begin position="19"/>
        <end position="167"/>
    </location>
</feature>
<evidence type="ECO:0000313" key="2">
    <source>
        <dbReference type="EMBL" id="AWA29941.1"/>
    </source>
</evidence>
<dbReference type="Proteomes" id="UP000244193">
    <property type="component" value="Chromosome"/>
</dbReference>
<feature type="signal peptide" evidence="1">
    <location>
        <begin position="1"/>
        <end position="18"/>
    </location>
</feature>
<dbReference type="KEGG" id="fmg:HYN48_07535"/>
<keyword evidence="3" id="KW-1185">Reference proteome</keyword>
<reference evidence="2 3" key="1">
    <citation type="submission" date="2018-04" db="EMBL/GenBank/DDBJ databases">
        <title>Genome sequencing of Flavobacterium sp. HYN0048.</title>
        <authorList>
            <person name="Yi H."/>
            <person name="Baek C."/>
        </authorList>
    </citation>
    <scope>NUCLEOTIDE SEQUENCE [LARGE SCALE GENOMIC DNA]</scope>
    <source>
        <strain evidence="2 3">HYN0048</strain>
    </source>
</reference>
<accession>A0A2S0RFS5</accession>
<sequence>MKKLFLLLALCSCALVSAQIKMELTPSGFAPVESPLPAAPVSNLIETAKGWAYNYNRKNVDVYDVTENSLKIDGLKDNGFYYINRGQKYVFKIKYTLGVVFDEKTYKVTLIVKEILGKDDKPQQSTLADYFTSDGKIKEDYTEMLPSLEYTASQLVGNFIETISRSN</sequence>
<name>A0A2S0RFS5_9FLAO</name>
<organism evidence="2 3">
    <name type="scientific">Flavobacterium magnum</name>
    <dbReference type="NCBI Taxonomy" id="2162713"/>
    <lineage>
        <taxon>Bacteria</taxon>
        <taxon>Pseudomonadati</taxon>
        <taxon>Bacteroidota</taxon>
        <taxon>Flavobacteriia</taxon>
        <taxon>Flavobacteriales</taxon>
        <taxon>Flavobacteriaceae</taxon>
        <taxon>Flavobacterium</taxon>
    </lineage>
</organism>
<dbReference type="RefSeq" id="WP_108370525.1">
    <property type="nucleotide sequence ID" value="NZ_CP028811.1"/>
</dbReference>
<evidence type="ECO:0000256" key="1">
    <source>
        <dbReference type="SAM" id="SignalP"/>
    </source>
</evidence>
<dbReference type="EMBL" id="CP028811">
    <property type="protein sequence ID" value="AWA29941.1"/>
    <property type="molecule type" value="Genomic_DNA"/>
</dbReference>
<dbReference type="AlphaFoldDB" id="A0A2S0RFS5"/>
<proteinExistence type="predicted"/>
<gene>
    <name evidence="2" type="ORF">HYN48_07535</name>
</gene>
<evidence type="ECO:0008006" key="4">
    <source>
        <dbReference type="Google" id="ProtNLM"/>
    </source>
</evidence>
<protein>
    <recommendedName>
        <fullName evidence="4">DUF4468 domain-containing protein</fullName>
    </recommendedName>
</protein>
<dbReference type="OrthoDB" id="1357433at2"/>
<keyword evidence="1" id="KW-0732">Signal</keyword>